<evidence type="ECO:0000256" key="1">
    <source>
        <dbReference type="PROSITE-ProRule" id="PRU00325"/>
    </source>
</evidence>
<dbReference type="InterPro" id="IPR031052">
    <property type="entry name" value="FHY3/FAR1"/>
</dbReference>
<reference evidence="5" key="2">
    <citation type="submission" date="2017-06" db="EMBL/GenBank/DDBJ databases">
        <title>WGS assembly of Brachypodium distachyon.</title>
        <authorList>
            <consortium name="The International Brachypodium Initiative"/>
            <person name="Lucas S."/>
            <person name="Harmon-Smith M."/>
            <person name="Lail K."/>
            <person name="Tice H."/>
            <person name="Grimwood J."/>
            <person name="Bruce D."/>
            <person name="Barry K."/>
            <person name="Shu S."/>
            <person name="Lindquist E."/>
            <person name="Wang M."/>
            <person name="Pitluck S."/>
            <person name="Vogel J.P."/>
            <person name="Garvin D.F."/>
            <person name="Mockler T.C."/>
            <person name="Schmutz J."/>
            <person name="Rokhsar D."/>
            <person name="Bevan M.W."/>
        </authorList>
    </citation>
    <scope>NUCLEOTIDE SEQUENCE</scope>
    <source>
        <strain evidence="5">Bd21</strain>
    </source>
</reference>
<evidence type="ECO:0000256" key="2">
    <source>
        <dbReference type="RuleBase" id="RU367018"/>
    </source>
</evidence>
<feature type="compositionally biased region" description="Basic and acidic residues" evidence="3">
    <location>
        <begin position="396"/>
        <end position="408"/>
    </location>
</feature>
<dbReference type="EMBL" id="CM000880">
    <property type="protein sequence ID" value="PNT75604.1"/>
    <property type="molecule type" value="Genomic_DNA"/>
</dbReference>
<dbReference type="Gramene" id="PNT75604">
    <property type="protein sequence ID" value="PNT75604"/>
    <property type="gene ID" value="BRADI_1g35497v3"/>
</dbReference>
<dbReference type="PROSITE" id="PS50966">
    <property type="entry name" value="ZF_SWIM"/>
    <property type="match status" value="1"/>
</dbReference>
<dbReference type="STRING" id="15368.A0A2K2DMV3"/>
<dbReference type="GO" id="GO:0006355">
    <property type="term" value="P:regulation of DNA-templated transcription"/>
    <property type="evidence" value="ECO:0007669"/>
    <property type="project" value="UniProtKB-UniRule"/>
</dbReference>
<feature type="region of interest" description="Disordered" evidence="3">
    <location>
        <begin position="496"/>
        <end position="536"/>
    </location>
</feature>
<comment type="subcellular location">
    <subcellularLocation>
        <location evidence="2">Nucleus</location>
    </subcellularLocation>
</comment>
<feature type="domain" description="SWIM-type" evidence="4">
    <location>
        <begin position="215"/>
        <end position="262"/>
    </location>
</feature>
<dbReference type="OrthoDB" id="2402896at2759"/>
<dbReference type="PANTHER" id="PTHR31669:SF217">
    <property type="entry name" value="PROTEIN FAR1-RELATED SEQUENCE"/>
    <property type="match status" value="1"/>
</dbReference>
<gene>
    <name evidence="5" type="ORF">BRADI_1g35497v3</name>
</gene>
<dbReference type="AlphaFoldDB" id="A0A2K2DMV3"/>
<keyword evidence="1 2" id="KW-0863">Zinc-finger</keyword>
<evidence type="ECO:0000313" key="6">
    <source>
        <dbReference type="EnsemblPlants" id="PNT75604"/>
    </source>
</evidence>
<dbReference type="EnsemblPlants" id="PNT75604">
    <property type="protein sequence ID" value="PNT75604"/>
    <property type="gene ID" value="BRADI_1g35497v3"/>
</dbReference>
<comment type="similarity">
    <text evidence="2">Belongs to the FHY3/FAR1 family.</text>
</comment>
<evidence type="ECO:0000313" key="7">
    <source>
        <dbReference type="Proteomes" id="UP000008810"/>
    </source>
</evidence>
<dbReference type="Proteomes" id="UP000008810">
    <property type="component" value="Chromosome 1"/>
</dbReference>
<dbReference type="InParanoid" id="A0A2K2DMV3"/>
<evidence type="ECO:0000259" key="4">
    <source>
        <dbReference type="PROSITE" id="PS50966"/>
    </source>
</evidence>
<reference evidence="5 6" key="1">
    <citation type="journal article" date="2010" name="Nature">
        <title>Genome sequencing and analysis of the model grass Brachypodium distachyon.</title>
        <authorList>
            <consortium name="International Brachypodium Initiative"/>
        </authorList>
    </citation>
    <scope>NUCLEOTIDE SEQUENCE [LARGE SCALE GENOMIC DNA]</scope>
    <source>
        <strain evidence="5 6">Bd21</strain>
    </source>
</reference>
<dbReference type="InterPro" id="IPR007527">
    <property type="entry name" value="Znf_SWIM"/>
</dbReference>
<keyword evidence="7" id="KW-1185">Reference proteome</keyword>
<dbReference type="PANTHER" id="PTHR31669">
    <property type="entry name" value="PROTEIN FAR1-RELATED SEQUENCE 10-RELATED"/>
    <property type="match status" value="1"/>
</dbReference>
<feature type="region of interest" description="Disordered" evidence="3">
    <location>
        <begin position="385"/>
        <end position="437"/>
    </location>
</feature>
<keyword evidence="2" id="KW-0539">Nucleus</keyword>
<keyword evidence="2" id="KW-0479">Metal-binding</keyword>
<sequence length="661" mass="75892">MATAIPQIFPRSLHKLCRWHIMRKHKDSLGKLYKLFPDLKDQLAAVLNHPLMPTEFEAAWHELVNKCNLHDVNVMVNLWNERKTWVSAYWKDVLCARMSSMQRSESMNHVLKKGFVREQHDLHIFAQQVNNCIQTRRESEAAEATASMGVMKPLTRYGFEAQILEHYTRAVYGVFRERQFHSTGFQIKTSPHNTTEFLLHHYNKSKVFAWSRHEFCVLADEDVGIFECECKLWEFTDVIFCPFLRIICLFCLHVIAVFEHLRLDEIPRRYILKRYTKNAVTDPVFNRRDYKMTAQDGTSLEYRRTMLFNEVMKTVNEAMSSDHMFNVGMRAFKEVNSQMDEEGIETNAGVDHHTEECYPEGPAVSDEIPTTNHTEDDVVKEATKMYAHAKPPKVAKTKESRNKKKDEAPAPAPATAAAHPEPELDANGNPKGQRLCSNRNKIAGYNARTCKKRQMAEQLLEAHQNVYGASTATERVKICIRNVLVKQDVGILDNEQLLDMDEDEDYEDQTDDGENDEEYYDENEEDQDGEGEEEEQFQIEVTNEQTVETADNNKPSLAVPEGQRMCSICKKKASHNSRTCPDKDEILQKQLEEKQKLGDKDMVPQGKGTCSNCGNIRGHNARTCKKLAGRTAPRADGIGITEYCSKEQPRRPGTTNAYHKT</sequence>
<reference evidence="6" key="3">
    <citation type="submission" date="2018-08" db="UniProtKB">
        <authorList>
            <consortium name="EnsemblPlants"/>
        </authorList>
    </citation>
    <scope>IDENTIFICATION</scope>
    <source>
        <strain evidence="6">cv. Bd21</strain>
    </source>
</reference>
<keyword evidence="2" id="KW-0862">Zinc</keyword>
<evidence type="ECO:0000313" key="5">
    <source>
        <dbReference type="EMBL" id="PNT75604.1"/>
    </source>
</evidence>
<protein>
    <recommendedName>
        <fullName evidence="2">Protein FAR1-RELATED SEQUENCE</fullName>
    </recommendedName>
</protein>
<comment type="function">
    <text evidence="2">Putative transcription activator involved in regulating light control of development.</text>
</comment>
<organism evidence="5">
    <name type="scientific">Brachypodium distachyon</name>
    <name type="common">Purple false brome</name>
    <name type="synonym">Trachynia distachya</name>
    <dbReference type="NCBI Taxonomy" id="15368"/>
    <lineage>
        <taxon>Eukaryota</taxon>
        <taxon>Viridiplantae</taxon>
        <taxon>Streptophyta</taxon>
        <taxon>Embryophyta</taxon>
        <taxon>Tracheophyta</taxon>
        <taxon>Spermatophyta</taxon>
        <taxon>Magnoliopsida</taxon>
        <taxon>Liliopsida</taxon>
        <taxon>Poales</taxon>
        <taxon>Poaceae</taxon>
        <taxon>BOP clade</taxon>
        <taxon>Pooideae</taxon>
        <taxon>Stipodae</taxon>
        <taxon>Brachypodieae</taxon>
        <taxon>Brachypodium</taxon>
    </lineage>
</organism>
<evidence type="ECO:0000256" key="3">
    <source>
        <dbReference type="SAM" id="MobiDB-lite"/>
    </source>
</evidence>
<name>A0A2K2DMV3_BRADI</name>
<proteinExistence type="inferred from homology"/>
<accession>A0A2K2DMV3</accession>
<dbReference type="GO" id="GO:0008270">
    <property type="term" value="F:zinc ion binding"/>
    <property type="evidence" value="ECO:0007669"/>
    <property type="project" value="UniProtKB-UniRule"/>
</dbReference>
<dbReference type="GO" id="GO:0005634">
    <property type="term" value="C:nucleus"/>
    <property type="evidence" value="ECO:0007669"/>
    <property type="project" value="UniProtKB-SubCell"/>
</dbReference>